<comment type="subcellular location">
    <subcellularLocation>
        <location evidence="1">Cell membrane</location>
        <topology evidence="1">Multi-pass membrane protein</topology>
    </subcellularLocation>
</comment>
<keyword evidence="6 11" id="KW-0472">Membrane</keyword>
<dbReference type="GeneID" id="111132899"/>
<dbReference type="GO" id="GO:0007189">
    <property type="term" value="P:adenylate cyclase-activating G protein-coupled receptor signaling pathway"/>
    <property type="evidence" value="ECO:0007669"/>
    <property type="project" value="TreeGrafter"/>
</dbReference>
<feature type="domain" description="G-protein coupled receptors family 1 profile" evidence="12">
    <location>
        <begin position="28"/>
        <end position="279"/>
    </location>
</feature>
<sequence length="310" mass="34414">MNGSNSSVDTVSESWVPPVLQFLFGVVGNSAALLILVCNSPTHKWSPFYRLVGGLALTDGVGILFLYPPILARYATNFTFHFTNSVCAYTSFLASFTIISSALIVCAMSIDRCLAIYFPFCYKNGNGDKLRGTTLILVIWVTGTVVSGFQLMGLGSVYKFYPGSWCFFNFISVNTLDHVNSLIYSGLGLIVLLLTVLLNVLVILATLHNKHPGHFSRVRKDVYNIAFLSVIVVLSCICWTPLMWRIVGVSCHLSPPDPDTELLVLRLAVTNSIVDPWVYILLRRETLTYIHKMMTKGQTNNDVQHQSSRS</sequence>
<dbReference type="Gene3D" id="1.20.1070.10">
    <property type="entry name" value="Rhodopsin 7-helix transmembrane proteins"/>
    <property type="match status" value="1"/>
</dbReference>
<feature type="transmembrane region" description="Helical" evidence="11">
    <location>
        <begin position="264"/>
        <end position="282"/>
    </location>
</feature>
<dbReference type="PRINTS" id="PR00237">
    <property type="entry name" value="GPCRRHODOPSN"/>
</dbReference>
<evidence type="ECO:0000256" key="4">
    <source>
        <dbReference type="ARBA" id="ARBA00022989"/>
    </source>
</evidence>
<dbReference type="KEGG" id="cvn:111132899"/>
<evidence type="ECO:0000259" key="12">
    <source>
        <dbReference type="PROSITE" id="PS50262"/>
    </source>
</evidence>
<evidence type="ECO:0000256" key="11">
    <source>
        <dbReference type="SAM" id="Phobius"/>
    </source>
</evidence>
<dbReference type="OrthoDB" id="5959154at2759"/>
<evidence type="ECO:0000256" key="8">
    <source>
        <dbReference type="ARBA" id="ARBA00023180"/>
    </source>
</evidence>
<dbReference type="GO" id="GO:0005886">
    <property type="term" value="C:plasma membrane"/>
    <property type="evidence" value="ECO:0007669"/>
    <property type="project" value="UniProtKB-SubCell"/>
</dbReference>
<keyword evidence="13" id="KW-1185">Reference proteome</keyword>
<proteinExistence type="inferred from homology"/>
<evidence type="ECO:0000256" key="10">
    <source>
        <dbReference type="RuleBase" id="RU000688"/>
    </source>
</evidence>
<comment type="similarity">
    <text evidence="10">Belongs to the G-protein coupled receptor 1 family.</text>
</comment>
<feature type="transmembrane region" description="Helical" evidence="11">
    <location>
        <begin position="20"/>
        <end position="39"/>
    </location>
</feature>
<evidence type="ECO:0000313" key="13">
    <source>
        <dbReference type="Proteomes" id="UP000694844"/>
    </source>
</evidence>
<keyword evidence="5 10" id="KW-0297">G-protein coupled receptor</keyword>
<evidence type="ECO:0000256" key="1">
    <source>
        <dbReference type="ARBA" id="ARBA00004651"/>
    </source>
</evidence>
<keyword evidence="7 10" id="KW-0675">Receptor</keyword>
<keyword evidence="2" id="KW-1003">Cell membrane</keyword>
<keyword evidence="4 11" id="KW-1133">Transmembrane helix</keyword>
<evidence type="ECO:0000256" key="3">
    <source>
        <dbReference type="ARBA" id="ARBA00022692"/>
    </source>
</evidence>
<dbReference type="RefSeq" id="XP_022336534.1">
    <property type="nucleotide sequence ID" value="XM_022480826.1"/>
</dbReference>
<evidence type="ECO:0000313" key="14">
    <source>
        <dbReference type="RefSeq" id="XP_022336534.1"/>
    </source>
</evidence>
<dbReference type="InterPro" id="IPR000276">
    <property type="entry name" value="GPCR_Rhodpsn"/>
</dbReference>
<dbReference type="Pfam" id="PF00001">
    <property type="entry name" value="7tm_1"/>
    <property type="match status" value="1"/>
</dbReference>
<dbReference type="PANTHER" id="PTHR11866:SF16">
    <property type="entry name" value="PROSTAGLANDIN E2 RECEPTOR EP4 SUBTYPE-LIKE PROTEIN"/>
    <property type="match status" value="1"/>
</dbReference>
<feature type="transmembrane region" description="Helical" evidence="11">
    <location>
        <begin position="225"/>
        <end position="244"/>
    </location>
</feature>
<keyword evidence="9 10" id="KW-0807">Transducer</keyword>
<keyword evidence="3 10" id="KW-0812">Transmembrane</keyword>
<feature type="transmembrane region" description="Helical" evidence="11">
    <location>
        <begin position="181"/>
        <end position="204"/>
    </location>
</feature>
<dbReference type="InterPro" id="IPR008365">
    <property type="entry name" value="Prostanoid_rcpt"/>
</dbReference>
<dbReference type="CDD" id="cd14981">
    <property type="entry name" value="7tmA_Prostanoid_R"/>
    <property type="match status" value="1"/>
</dbReference>
<evidence type="ECO:0000256" key="6">
    <source>
        <dbReference type="ARBA" id="ARBA00023136"/>
    </source>
</evidence>
<dbReference type="GO" id="GO:0007204">
    <property type="term" value="P:positive regulation of cytosolic calcium ion concentration"/>
    <property type="evidence" value="ECO:0007669"/>
    <property type="project" value="TreeGrafter"/>
</dbReference>
<dbReference type="AlphaFoldDB" id="A0A8B8EA37"/>
<feature type="transmembrane region" description="Helical" evidence="11">
    <location>
        <begin position="135"/>
        <end position="161"/>
    </location>
</feature>
<evidence type="ECO:0000256" key="2">
    <source>
        <dbReference type="ARBA" id="ARBA00022475"/>
    </source>
</evidence>
<dbReference type="PANTHER" id="PTHR11866">
    <property type="entry name" value="G-PROTEIN COUPLED RECEPTOR FAMILY 1 MEMBER"/>
    <property type="match status" value="1"/>
</dbReference>
<feature type="transmembrane region" description="Helical" evidence="11">
    <location>
        <begin position="51"/>
        <end position="72"/>
    </location>
</feature>
<accession>A0A8B8EA37</accession>
<keyword evidence="8" id="KW-0325">Glycoprotein</keyword>
<dbReference type="PROSITE" id="PS50262">
    <property type="entry name" value="G_PROTEIN_RECEP_F1_2"/>
    <property type="match status" value="1"/>
</dbReference>
<gene>
    <name evidence="14" type="primary">LOC111132899</name>
</gene>
<feature type="transmembrane region" description="Helical" evidence="11">
    <location>
        <begin position="92"/>
        <end position="114"/>
    </location>
</feature>
<reference evidence="14" key="1">
    <citation type="submission" date="2025-08" db="UniProtKB">
        <authorList>
            <consortium name="RefSeq"/>
        </authorList>
    </citation>
    <scope>IDENTIFICATION</scope>
    <source>
        <tissue evidence="14">Whole sample</tissue>
    </source>
</reference>
<dbReference type="Proteomes" id="UP000694844">
    <property type="component" value="Chromosome 5"/>
</dbReference>
<dbReference type="PROSITE" id="PS00237">
    <property type="entry name" value="G_PROTEIN_RECEP_F1_1"/>
    <property type="match status" value="1"/>
</dbReference>
<dbReference type="GO" id="GO:0004930">
    <property type="term" value="F:G protein-coupled receptor activity"/>
    <property type="evidence" value="ECO:0007669"/>
    <property type="project" value="UniProtKB-KW"/>
</dbReference>
<organism evidence="13 14">
    <name type="scientific">Crassostrea virginica</name>
    <name type="common">Eastern oyster</name>
    <dbReference type="NCBI Taxonomy" id="6565"/>
    <lineage>
        <taxon>Eukaryota</taxon>
        <taxon>Metazoa</taxon>
        <taxon>Spiralia</taxon>
        <taxon>Lophotrochozoa</taxon>
        <taxon>Mollusca</taxon>
        <taxon>Bivalvia</taxon>
        <taxon>Autobranchia</taxon>
        <taxon>Pteriomorphia</taxon>
        <taxon>Ostreida</taxon>
        <taxon>Ostreoidea</taxon>
        <taxon>Ostreidae</taxon>
        <taxon>Crassostrea</taxon>
    </lineage>
</organism>
<name>A0A8B8EA37_CRAVI</name>
<protein>
    <submittedName>
        <fullName evidence="14">Prostacyclin receptor-like isoform X1</fullName>
    </submittedName>
</protein>
<dbReference type="PRINTS" id="PR01788">
    <property type="entry name" value="PROSTANOIDR"/>
</dbReference>
<evidence type="ECO:0000256" key="5">
    <source>
        <dbReference type="ARBA" id="ARBA00023040"/>
    </source>
</evidence>
<evidence type="ECO:0000256" key="7">
    <source>
        <dbReference type="ARBA" id="ARBA00023170"/>
    </source>
</evidence>
<dbReference type="SUPFAM" id="SSF81321">
    <property type="entry name" value="Family A G protein-coupled receptor-like"/>
    <property type="match status" value="1"/>
</dbReference>
<dbReference type="InterPro" id="IPR017452">
    <property type="entry name" value="GPCR_Rhodpsn_7TM"/>
</dbReference>
<evidence type="ECO:0000256" key="9">
    <source>
        <dbReference type="ARBA" id="ARBA00023224"/>
    </source>
</evidence>